<feature type="region of interest" description="Disordered" evidence="1">
    <location>
        <begin position="376"/>
        <end position="489"/>
    </location>
</feature>
<dbReference type="EMBL" id="MDYM01000002">
    <property type="protein sequence ID" value="OQD69010.1"/>
    <property type="molecule type" value="Genomic_DNA"/>
</dbReference>
<feature type="region of interest" description="Disordered" evidence="1">
    <location>
        <begin position="1"/>
        <end position="75"/>
    </location>
</feature>
<feature type="compositionally biased region" description="Polar residues" evidence="1">
    <location>
        <begin position="628"/>
        <end position="643"/>
    </location>
</feature>
<evidence type="ECO:0000256" key="1">
    <source>
        <dbReference type="SAM" id="MobiDB-lite"/>
    </source>
</evidence>
<evidence type="ECO:0000313" key="3">
    <source>
        <dbReference type="EMBL" id="OQD69010.1"/>
    </source>
</evidence>
<name>A0A1V6NWK4_PENPO</name>
<feature type="compositionally biased region" description="Acidic residues" evidence="1">
    <location>
        <begin position="730"/>
        <end position="740"/>
    </location>
</feature>
<feature type="compositionally biased region" description="Polar residues" evidence="1">
    <location>
        <begin position="405"/>
        <end position="422"/>
    </location>
</feature>
<feature type="compositionally biased region" description="Basic and acidic residues" evidence="1">
    <location>
        <begin position="815"/>
        <end position="828"/>
    </location>
</feature>
<dbReference type="Proteomes" id="UP000191408">
    <property type="component" value="Unassembled WGS sequence"/>
</dbReference>
<evidence type="ECO:0000313" key="4">
    <source>
        <dbReference type="Proteomes" id="UP000191408"/>
    </source>
</evidence>
<comment type="caution">
    <text evidence="3">The sequence shown here is derived from an EMBL/GenBank/DDBJ whole genome shotgun (WGS) entry which is preliminary data.</text>
</comment>
<feature type="region of interest" description="Disordered" evidence="1">
    <location>
        <begin position="121"/>
        <end position="148"/>
    </location>
</feature>
<accession>A0A1V6NWK4</accession>
<evidence type="ECO:0000259" key="2">
    <source>
        <dbReference type="SMART" id="SM00717"/>
    </source>
</evidence>
<sequence>MARITGSRMTRSRSREANAGFMPNKGSLERNWLSGLAEEPSTPSPGFIVPRHVIPESPENHEGHTNVSGTTLGHNDVEPVNSQVTDKIATHLPFVQQQATLVMSLLVQPDLNPDSLAAESKKLLDSNHPNRKRLRRSVEGLTDELEDSPLSRDGKSFLDISQARRFLSSAQLDASIADIYMTNCALLTLNMFLPSIGTESQSEVIQQLDSQFPACVMSNLVDSSMSRAIGASNTTEATFNLALNIRTQFFITELERRQHEQDFSPLSILRQVFAMDLTPIEDDSESTPGSFRGFNLPGVLQDDDGHLPEYLPEKFLIAVSDRFNELYEELSEWESVEINGLKKAYRWRSFERDLARWIYTRDKEIKDDIRRLAENVHSSPAPRRLTSVPAGTPTRRQASAVPLSGNISRRGLQQTQSPQKGQLVNIAPDSDMAPQAEQAEQAAQADQIPENNASRVGTTPQKGPKQSVSDQVGQLAAKDPGRRKSKSNFRDPASLAALMRRQATSHQQPVSTVESQTRNISTNTSIAAQPINPGPSAAVSFEVQQSPELRYTDIGDDSTYVNNDEELNLGQGPESDVMTSISPPNSARISHVSHNPRFFDSPREENTQRSVPVARRFIDKQSNAGVVSPISQYDTQGAGNSTVLGKRNRTVDDADDDSSVGSDIEFEQNNQNVDPRRRVEKPQQNLPAAKRQRPEDNAVSAGERLQSNINRSFHHNSNSSQISRRAQTADSDDLTDEETTAEQHEPSSSAQSRWAASNSQAAVNLARRRVPKTSHRWTEEEDERLIHLMGIFGTAYAAIKKQDNACPPSEGGPMLERRSQVNCKDRARNLKRKYLREGRPLPPNLDKAAN</sequence>
<dbReference type="CDD" id="cd11660">
    <property type="entry name" value="SANT_TRF"/>
    <property type="match status" value="1"/>
</dbReference>
<protein>
    <recommendedName>
        <fullName evidence="2">Myb-like domain-containing protein</fullName>
    </recommendedName>
</protein>
<keyword evidence="4" id="KW-1185">Reference proteome</keyword>
<proteinExistence type="predicted"/>
<gene>
    <name evidence="3" type="ORF">PENPOL_c002G10339</name>
</gene>
<dbReference type="InterPro" id="IPR009057">
    <property type="entry name" value="Homeodomain-like_sf"/>
</dbReference>
<dbReference type="SUPFAM" id="SSF46689">
    <property type="entry name" value="Homeodomain-like"/>
    <property type="match status" value="1"/>
</dbReference>
<feature type="compositionally biased region" description="Polar residues" evidence="1">
    <location>
        <begin position="746"/>
        <end position="762"/>
    </location>
</feature>
<dbReference type="AlphaFoldDB" id="A0A1V6NWK4"/>
<organism evidence="3 4">
    <name type="scientific">Penicillium polonicum</name>
    <dbReference type="NCBI Taxonomy" id="60169"/>
    <lineage>
        <taxon>Eukaryota</taxon>
        <taxon>Fungi</taxon>
        <taxon>Dikarya</taxon>
        <taxon>Ascomycota</taxon>
        <taxon>Pezizomycotina</taxon>
        <taxon>Eurotiomycetes</taxon>
        <taxon>Eurotiomycetidae</taxon>
        <taxon>Eurotiales</taxon>
        <taxon>Aspergillaceae</taxon>
        <taxon>Penicillium</taxon>
    </lineage>
</organism>
<dbReference type="STRING" id="60169.A0A1V6NWK4"/>
<feature type="domain" description="Myb-like" evidence="2">
    <location>
        <begin position="773"/>
        <end position="833"/>
    </location>
</feature>
<dbReference type="InterPro" id="IPR001005">
    <property type="entry name" value="SANT/Myb"/>
</dbReference>
<feature type="compositionally biased region" description="Basic residues" evidence="1">
    <location>
        <begin position="766"/>
        <end position="775"/>
    </location>
</feature>
<feature type="compositionally biased region" description="Low complexity" evidence="1">
    <location>
        <begin position="435"/>
        <end position="447"/>
    </location>
</feature>
<reference evidence="4" key="1">
    <citation type="journal article" date="2017" name="Nat. Microbiol.">
        <title>Global analysis of biosynthetic gene clusters reveals vast potential of secondary metabolite production in Penicillium species.</title>
        <authorList>
            <person name="Nielsen J.C."/>
            <person name="Grijseels S."/>
            <person name="Prigent S."/>
            <person name="Ji B."/>
            <person name="Dainat J."/>
            <person name="Nielsen K.F."/>
            <person name="Frisvad J.C."/>
            <person name="Workman M."/>
            <person name="Nielsen J."/>
        </authorList>
    </citation>
    <scope>NUCLEOTIDE SEQUENCE [LARGE SCALE GENOMIC DNA]</scope>
    <source>
        <strain evidence="4">IBT 4502</strain>
    </source>
</reference>
<feature type="region of interest" description="Disordered" evidence="1">
    <location>
        <begin position="804"/>
        <end position="850"/>
    </location>
</feature>
<feature type="compositionally biased region" description="Polar residues" evidence="1">
    <location>
        <begin position="449"/>
        <end position="472"/>
    </location>
</feature>
<feature type="region of interest" description="Disordered" evidence="1">
    <location>
        <begin position="628"/>
        <end position="776"/>
    </location>
</feature>
<feature type="compositionally biased region" description="Polar residues" evidence="1">
    <location>
        <begin position="705"/>
        <end position="729"/>
    </location>
</feature>
<dbReference type="SMART" id="SM00717">
    <property type="entry name" value="SANT"/>
    <property type="match status" value="1"/>
</dbReference>
<dbReference type="OrthoDB" id="5398572at2759"/>
<dbReference type="Gene3D" id="1.10.10.60">
    <property type="entry name" value="Homeodomain-like"/>
    <property type="match status" value="1"/>
</dbReference>